<organism evidence="1 2">
    <name type="scientific">Senna tora</name>
    <dbReference type="NCBI Taxonomy" id="362788"/>
    <lineage>
        <taxon>Eukaryota</taxon>
        <taxon>Viridiplantae</taxon>
        <taxon>Streptophyta</taxon>
        <taxon>Embryophyta</taxon>
        <taxon>Tracheophyta</taxon>
        <taxon>Spermatophyta</taxon>
        <taxon>Magnoliopsida</taxon>
        <taxon>eudicotyledons</taxon>
        <taxon>Gunneridae</taxon>
        <taxon>Pentapetalae</taxon>
        <taxon>rosids</taxon>
        <taxon>fabids</taxon>
        <taxon>Fabales</taxon>
        <taxon>Fabaceae</taxon>
        <taxon>Caesalpinioideae</taxon>
        <taxon>Cassia clade</taxon>
        <taxon>Senna</taxon>
    </lineage>
</organism>
<evidence type="ECO:0000313" key="1">
    <source>
        <dbReference type="EMBL" id="KAF7835525.1"/>
    </source>
</evidence>
<keyword evidence="2" id="KW-1185">Reference proteome</keyword>
<evidence type="ECO:0000313" key="2">
    <source>
        <dbReference type="Proteomes" id="UP000634136"/>
    </source>
</evidence>
<name>A0A834X0L0_9FABA</name>
<comment type="caution">
    <text evidence="1">The sequence shown here is derived from an EMBL/GenBank/DDBJ whole genome shotgun (WGS) entry which is preliminary data.</text>
</comment>
<dbReference type="EMBL" id="JAAIUW010000004">
    <property type="protein sequence ID" value="KAF7835525.1"/>
    <property type="molecule type" value="Genomic_DNA"/>
</dbReference>
<proteinExistence type="predicted"/>
<sequence>MAEEGVPDWAICLVLGIPEEVVSAECSGVEDELSMVEFMVPNTTVLRLDMEQLQNGKPIGLGFDTMKKSEFNSQKK</sequence>
<protein>
    <submittedName>
        <fullName evidence="1">Uncharacterized protein</fullName>
    </submittedName>
</protein>
<gene>
    <name evidence="1" type="ORF">G2W53_010384</name>
</gene>
<dbReference type="AlphaFoldDB" id="A0A834X0L0"/>
<accession>A0A834X0L0</accession>
<reference evidence="1" key="1">
    <citation type="submission" date="2020-09" db="EMBL/GenBank/DDBJ databases">
        <title>Genome-Enabled Discovery of Anthraquinone Biosynthesis in Senna tora.</title>
        <authorList>
            <person name="Kang S.-H."/>
            <person name="Pandey R.P."/>
            <person name="Lee C.-M."/>
            <person name="Sim J.-S."/>
            <person name="Jeong J.-T."/>
            <person name="Choi B.-S."/>
            <person name="Jung M."/>
            <person name="Ginzburg D."/>
            <person name="Zhao K."/>
            <person name="Won S.Y."/>
            <person name="Oh T.-J."/>
            <person name="Yu Y."/>
            <person name="Kim N.-H."/>
            <person name="Lee O.R."/>
            <person name="Lee T.-H."/>
            <person name="Bashyal P."/>
            <person name="Kim T.-S."/>
            <person name="Lee W.-H."/>
            <person name="Kawkins C."/>
            <person name="Kim C.-K."/>
            <person name="Kim J.S."/>
            <person name="Ahn B.O."/>
            <person name="Rhee S.Y."/>
            <person name="Sohng J.K."/>
        </authorList>
    </citation>
    <scope>NUCLEOTIDE SEQUENCE</scope>
    <source>
        <tissue evidence="1">Leaf</tissue>
    </source>
</reference>
<dbReference type="Proteomes" id="UP000634136">
    <property type="component" value="Unassembled WGS sequence"/>
</dbReference>